<protein>
    <submittedName>
        <fullName evidence="1">Uncharacterized protein</fullName>
    </submittedName>
</protein>
<gene>
    <name evidence="1" type="ORF">WJM97_00270</name>
</gene>
<name>A0ABZ2UT89_9CYAN</name>
<proteinExistence type="predicted"/>
<dbReference type="RefSeq" id="WP_353931086.1">
    <property type="nucleotide sequence ID" value="NZ_CP150886.1"/>
</dbReference>
<evidence type="ECO:0000313" key="1">
    <source>
        <dbReference type="EMBL" id="WZB88177.1"/>
    </source>
</evidence>
<organism evidence="1 2">
    <name type="scientific">Okeanomitos corallinicola TIOX110</name>
    <dbReference type="NCBI Taxonomy" id="3133117"/>
    <lineage>
        <taxon>Bacteria</taxon>
        <taxon>Bacillati</taxon>
        <taxon>Cyanobacteriota</taxon>
        <taxon>Cyanophyceae</taxon>
        <taxon>Nostocales</taxon>
        <taxon>Aphanizomenonaceae</taxon>
        <taxon>Okeanomitos</taxon>
    </lineage>
</organism>
<sequence>MKYLKMAKKLVFTVLTGIIVTIIGISIFSHPAISQQVDFRVNNLESDVRRLELRLNQIELLINKNSQIPVSRINRTPTKKPNLQRNLSQVEKDKMFNRLSTLFVELKQQVNGLTNRVVKLESGK</sequence>
<evidence type="ECO:0000313" key="2">
    <source>
        <dbReference type="Proteomes" id="UP001483337"/>
    </source>
</evidence>
<accession>A0ABZ2UT89</accession>
<reference evidence="1 2" key="1">
    <citation type="submission" date="2024-04" db="EMBL/GenBank/DDBJ databases">
        <title>Okeanomitos corallinicola gen. &amp; sp. nov. (Nostocales, Cyanobacteria), a new toxic marine heterocyst-forming cyanobacterium from a coral reef.</title>
        <authorList>
            <person name="Li H."/>
            <person name="Li R."/>
            <person name="Kang J."/>
            <person name="Hii K.S."/>
            <person name="Mohamed H.F."/>
            <person name="Xu X."/>
            <person name="Luo Z."/>
        </authorList>
    </citation>
    <scope>NUCLEOTIDE SEQUENCE [LARGE SCALE GENOMIC DNA]</scope>
    <source>
        <strain evidence="1 2">TIOX110</strain>
    </source>
</reference>
<keyword evidence="2" id="KW-1185">Reference proteome</keyword>
<dbReference type="EMBL" id="CP150886">
    <property type="protein sequence ID" value="WZB88177.1"/>
    <property type="molecule type" value="Genomic_DNA"/>
</dbReference>
<dbReference type="Proteomes" id="UP001483337">
    <property type="component" value="Chromosome"/>
</dbReference>